<gene>
    <name evidence="5" type="ORF">HYH03_000693</name>
</gene>
<keyword evidence="6" id="KW-1185">Reference proteome</keyword>
<dbReference type="PROSITE" id="PS01009">
    <property type="entry name" value="CRISP_1"/>
    <property type="match status" value="1"/>
</dbReference>
<evidence type="ECO:0000256" key="1">
    <source>
        <dbReference type="ARBA" id="ARBA00003143"/>
    </source>
</evidence>
<dbReference type="GO" id="GO:0005576">
    <property type="term" value="C:extracellular region"/>
    <property type="evidence" value="ECO:0007669"/>
    <property type="project" value="InterPro"/>
</dbReference>
<accession>A0A835YHX8</accession>
<reference evidence="5" key="1">
    <citation type="journal article" date="2020" name="bioRxiv">
        <title>Comparative genomics of Chlamydomonas.</title>
        <authorList>
            <person name="Craig R.J."/>
            <person name="Hasan A.R."/>
            <person name="Ness R.W."/>
            <person name="Keightley P.D."/>
        </authorList>
    </citation>
    <scope>NUCLEOTIDE SEQUENCE</scope>
    <source>
        <strain evidence="5">CCAP 11/70</strain>
    </source>
</reference>
<comment type="caution">
    <text evidence="5">The sequence shown here is derived from an EMBL/GenBank/DDBJ whole genome shotgun (WGS) entry which is preliminary data.</text>
</comment>
<dbReference type="Pfam" id="PF00188">
    <property type="entry name" value="CAP"/>
    <property type="match status" value="1"/>
</dbReference>
<keyword evidence="2" id="KW-0568">Pathogenesis-related protein</keyword>
<dbReference type="Proteomes" id="UP000612055">
    <property type="component" value="Unassembled WGS sequence"/>
</dbReference>
<proteinExistence type="predicted"/>
<dbReference type="InterPro" id="IPR018244">
    <property type="entry name" value="Allrgn_V5/Tpx1_CS"/>
</dbReference>
<organism evidence="5 6">
    <name type="scientific">Edaphochlamys debaryana</name>
    <dbReference type="NCBI Taxonomy" id="47281"/>
    <lineage>
        <taxon>Eukaryota</taxon>
        <taxon>Viridiplantae</taxon>
        <taxon>Chlorophyta</taxon>
        <taxon>core chlorophytes</taxon>
        <taxon>Chlorophyceae</taxon>
        <taxon>CS clade</taxon>
        <taxon>Chlamydomonadales</taxon>
        <taxon>Chlamydomonadales incertae sedis</taxon>
        <taxon>Edaphochlamys</taxon>
    </lineage>
</organism>
<protein>
    <recommendedName>
        <fullName evidence="4">SCP domain-containing protein</fullName>
    </recommendedName>
</protein>
<evidence type="ECO:0000256" key="3">
    <source>
        <dbReference type="SAM" id="MobiDB-lite"/>
    </source>
</evidence>
<keyword evidence="2" id="KW-0611">Plant defense</keyword>
<dbReference type="CDD" id="cd05382">
    <property type="entry name" value="CAP_GAPR1-like"/>
    <property type="match status" value="1"/>
</dbReference>
<dbReference type="PRINTS" id="PR00838">
    <property type="entry name" value="V5ALLERGEN"/>
</dbReference>
<dbReference type="SMART" id="SM00198">
    <property type="entry name" value="SCP"/>
    <property type="match status" value="1"/>
</dbReference>
<evidence type="ECO:0000259" key="4">
    <source>
        <dbReference type="SMART" id="SM00198"/>
    </source>
</evidence>
<feature type="domain" description="SCP" evidence="4">
    <location>
        <begin position="48"/>
        <end position="197"/>
    </location>
</feature>
<dbReference type="PANTHER" id="PTHR10334">
    <property type="entry name" value="CYSTEINE-RICH SECRETORY PROTEIN-RELATED"/>
    <property type="match status" value="1"/>
</dbReference>
<evidence type="ECO:0000256" key="2">
    <source>
        <dbReference type="ARBA" id="ARBA00023265"/>
    </source>
</evidence>
<dbReference type="EMBL" id="JAEHOE010000001">
    <property type="protein sequence ID" value="KAG2502207.1"/>
    <property type="molecule type" value="Genomic_DNA"/>
</dbReference>
<comment type="function">
    <text evidence="1">Probably involved in the defense reaction of plants against pathogens.</text>
</comment>
<dbReference type="SUPFAM" id="SSF55797">
    <property type="entry name" value="PR-1-like"/>
    <property type="match status" value="1"/>
</dbReference>
<dbReference type="InterPro" id="IPR014044">
    <property type="entry name" value="CAP_dom"/>
</dbReference>
<dbReference type="InterPro" id="IPR002413">
    <property type="entry name" value="V5_allergen-like"/>
</dbReference>
<name>A0A835YHX8_9CHLO</name>
<dbReference type="InterPro" id="IPR035940">
    <property type="entry name" value="CAP_sf"/>
</dbReference>
<dbReference type="PRINTS" id="PR00837">
    <property type="entry name" value="V5TPXLIKE"/>
</dbReference>
<dbReference type="AlphaFoldDB" id="A0A835YHX8"/>
<evidence type="ECO:0000313" key="6">
    <source>
        <dbReference type="Proteomes" id="UP000612055"/>
    </source>
</evidence>
<dbReference type="InterPro" id="IPR001283">
    <property type="entry name" value="CRISP-related"/>
</dbReference>
<sequence>MALPPFYGPARESTQPPSVPQRAAPALRGADSSTPSTGGGKLPGGDCPDAQQLLDLANQYRSWHQAPPLQWSTGLATAAQAYAEVLAGESFSLRHGAAGECLMREISYPMPGSSCSGAITSWYLEYKYYNFNAMDLFRENWARSTGHFTQLVWRSSNAIGCGVAVSPQSIVFPGGRAMQGGCRIVVCHFFPAGNVASSGSFQSNVLPRSSGTR</sequence>
<feature type="region of interest" description="Disordered" evidence="3">
    <location>
        <begin position="1"/>
        <end position="48"/>
    </location>
</feature>
<dbReference type="Gene3D" id="3.40.33.10">
    <property type="entry name" value="CAP"/>
    <property type="match status" value="1"/>
</dbReference>
<dbReference type="InterPro" id="IPR034113">
    <property type="entry name" value="SCP_GAPR1-like"/>
</dbReference>
<evidence type="ECO:0000313" key="5">
    <source>
        <dbReference type="EMBL" id="KAG2502207.1"/>
    </source>
</evidence>
<dbReference type="OrthoDB" id="337038at2759"/>